<dbReference type="Pfam" id="PF13176">
    <property type="entry name" value="TPR_7"/>
    <property type="match status" value="1"/>
</dbReference>
<dbReference type="PANTHER" id="PTHR12558:SF13">
    <property type="entry name" value="CELL DIVISION CYCLE PROTEIN 27 HOMOLOG"/>
    <property type="match status" value="1"/>
</dbReference>
<proteinExistence type="predicted"/>
<dbReference type="RefSeq" id="WP_109263676.1">
    <property type="nucleotide sequence ID" value="NZ_QEWP01000004.1"/>
</dbReference>
<evidence type="ECO:0000313" key="3">
    <source>
        <dbReference type="EMBL" id="PWE00053.1"/>
    </source>
</evidence>
<evidence type="ECO:0000256" key="1">
    <source>
        <dbReference type="PROSITE-ProRule" id="PRU00339"/>
    </source>
</evidence>
<feature type="repeat" description="TPR" evidence="1">
    <location>
        <begin position="328"/>
        <end position="361"/>
    </location>
</feature>
<dbReference type="PROSITE" id="PS50005">
    <property type="entry name" value="TPR"/>
    <property type="match status" value="1"/>
</dbReference>
<dbReference type="AlphaFoldDB" id="A0A2U2BAJ2"/>
<protein>
    <submittedName>
        <fullName evidence="3">Uncharacterized protein</fullName>
    </submittedName>
</protein>
<accession>A0A2U2BAJ2</accession>
<dbReference type="InterPro" id="IPR011990">
    <property type="entry name" value="TPR-like_helical_dom_sf"/>
</dbReference>
<dbReference type="PANTHER" id="PTHR12558">
    <property type="entry name" value="CELL DIVISION CYCLE 16,23,27"/>
    <property type="match status" value="1"/>
</dbReference>
<evidence type="ECO:0000256" key="2">
    <source>
        <dbReference type="SAM" id="SignalP"/>
    </source>
</evidence>
<dbReference type="Gene3D" id="1.25.40.10">
    <property type="entry name" value="Tetratricopeptide repeat domain"/>
    <property type="match status" value="2"/>
</dbReference>
<gene>
    <name evidence="3" type="ORF">DDZ16_06745</name>
</gene>
<dbReference type="OrthoDB" id="1122832at2"/>
<dbReference type="SUPFAM" id="SSF48452">
    <property type="entry name" value="TPR-like"/>
    <property type="match status" value="1"/>
</dbReference>
<reference evidence="3 4" key="1">
    <citation type="submission" date="2018-05" db="EMBL/GenBank/DDBJ databases">
        <title>Marinilabilia rubrum sp. nov., isolated from saltern sediment.</title>
        <authorList>
            <person name="Zhang R."/>
        </authorList>
    </citation>
    <scope>NUCLEOTIDE SEQUENCE [LARGE SCALE GENOMIC DNA]</scope>
    <source>
        <strain evidence="3 4">WTE16</strain>
    </source>
</reference>
<dbReference type="EMBL" id="QEWP01000004">
    <property type="protein sequence ID" value="PWE00053.1"/>
    <property type="molecule type" value="Genomic_DNA"/>
</dbReference>
<keyword evidence="2" id="KW-0732">Signal</keyword>
<evidence type="ECO:0000313" key="4">
    <source>
        <dbReference type="Proteomes" id="UP000244956"/>
    </source>
</evidence>
<dbReference type="Proteomes" id="UP000244956">
    <property type="component" value="Unassembled WGS sequence"/>
</dbReference>
<sequence length="429" mass="49284">MKTLSTIIFSLILTSQFSSAVEFINADTTDTVTAVDTLTQINTPEILSPDIVSRRIEKARRLMKEYKIDRAIDLLEKTYSEDSSSVQLVKELEEIYYKTSENNKALELVNLLLKQGLDSSVYMPHKALILKKEGDFRASKPVFQSLIKADSTNTFFLNTIAEVYQDLGKTDSSLIFYTKSAETIPKSVTLYKAGKLLLGKERANEALNFMGNYYNPEIQQSKPLRRLIGQAFYLTDNIEKSIALFSELYTKGDSSFITTKFLGMSYRKDGQFIKGEEVLRIAAFQNPNDFLVFFNLGICCRKIGLVNESEKHFNTAMNLASTPLVVKVMINTELAETYEKQMRWEKALALYQEILEADPSNLSIRMKALFVLDYQIKDREQALNEYKVTLKMFEEDTTNSDHYNNQLKDYLKRRINKIEKEEFWKGGES</sequence>
<organism evidence="3 4">
    <name type="scientific">Marinilabilia rubra</name>
    <dbReference type="NCBI Taxonomy" id="2162893"/>
    <lineage>
        <taxon>Bacteria</taxon>
        <taxon>Pseudomonadati</taxon>
        <taxon>Bacteroidota</taxon>
        <taxon>Bacteroidia</taxon>
        <taxon>Marinilabiliales</taxon>
        <taxon>Marinilabiliaceae</taxon>
        <taxon>Marinilabilia</taxon>
    </lineage>
</organism>
<feature type="chain" id="PRO_5015438876" evidence="2">
    <location>
        <begin position="21"/>
        <end position="429"/>
    </location>
</feature>
<comment type="caution">
    <text evidence="3">The sequence shown here is derived from an EMBL/GenBank/DDBJ whole genome shotgun (WGS) entry which is preliminary data.</text>
</comment>
<keyword evidence="1" id="KW-0802">TPR repeat</keyword>
<dbReference type="InterPro" id="IPR019734">
    <property type="entry name" value="TPR_rpt"/>
</dbReference>
<name>A0A2U2BAJ2_9BACT</name>
<dbReference type="SMART" id="SM00028">
    <property type="entry name" value="TPR"/>
    <property type="match status" value="4"/>
</dbReference>
<keyword evidence="4" id="KW-1185">Reference proteome</keyword>
<feature type="signal peptide" evidence="2">
    <location>
        <begin position="1"/>
        <end position="20"/>
    </location>
</feature>